<sequence length="190" mass="21901">MKTCNQENHNSTESPESMNSIRPNPPTTKNNSIPGIKPIGALFPILTLTSLINYGRSEVPDSKKKNEKETMDQNEFKRLLDLFPVVRSRDYHPDSDSKESTSRTTQDELTEWRNNWDLDEENTRETEVLGINHQDAFWERLKLAAEKKVGPESAEKFCKAFQTIYKKLVFNELSEDAAQRFINSTSNFRG</sequence>
<evidence type="ECO:0000256" key="1">
    <source>
        <dbReference type="SAM" id="MobiDB-lite"/>
    </source>
</evidence>
<organism evidence="2 3">
    <name type="scientific">Papaver somniferum</name>
    <name type="common">Opium poppy</name>
    <dbReference type="NCBI Taxonomy" id="3469"/>
    <lineage>
        <taxon>Eukaryota</taxon>
        <taxon>Viridiplantae</taxon>
        <taxon>Streptophyta</taxon>
        <taxon>Embryophyta</taxon>
        <taxon>Tracheophyta</taxon>
        <taxon>Spermatophyta</taxon>
        <taxon>Magnoliopsida</taxon>
        <taxon>Ranunculales</taxon>
        <taxon>Papaveraceae</taxon>
        <taxon>Papaveroideae</taxon>
        <taxon>Papaver</taxon>
    </lineage>
</organism>
<dbReference type="PANTHER" id="PTHR35312:SF1">
    <property type="entry name" value="OS07G0641800 PROTEIN"/>
    <property type="match status" value="1"/>
</dbReference>
<dbReference type="AlphaFoldDB" id="A0A4Y7LCT4"/>
<proteinExistence type="predicted"/>
<reference evidence="2 3" key="1">
    <citation type="journal article" date="2018" name="Science">
        <title>The opium poppy genome and morphinan production.</title>
        <authorList>
            <person name="Guo L."/>
            <person name="Winzer T."/>
            <person name="Yang X."/>
            <person name="Li Y."/>
            <person name="Ning Z."/>
            <person name="He Z."/>
            <person name="Teodor R."/>
            <person name="Lu Y."/>
            <person name="Bowser T.A."/>
            <person name="Graham I.A."/>
            <person name="Ye K."/>
        </authorList>
    </citation>
    <scope>NUCLEOTIDE SEQUENCE [LARGE SCALE GENOMIC DNA]</scope>
    <source>
        <strain evidence="3">cv. HN1</strain>
        <tissue evidence="2">Leaves</tissue>
    </source>
</reference>
<evidence type="ECO:0000313" key="3">
    <source>
        <dbReference type="Proteomes" id="UP000316621"/>
    </source>
</evidence>
<gene>
    <name evidence="2" type="ORF">C5167_045593</name>
</gene>
<dbReference type="OrthoDB" id="1932122at2759"/>
<dbReference type="PANTHER" id="PTHR35312">
    <property type="entry name" value="OS07G0641800 PROTEIN"/>
    <property type="match status" value="1"/>
</dbReference>
<dbReference type="EMBL" id="CM010725">
    <property type="protein sequence ID" value="RZC82807.1"/>
    <property type="molecule type" value="Genomic_DNA"/>
</dbReference>
<feature type="region of interest" description="Disordered" evidence="1">
    <location>
        <begin position="1"/>
        <end position="35"/>
    </location>
</feature>
<accession>A0A4Y7LCT4</accession>
<evidence type="ECO:0000313" key="2">
    <source>
        <dbReference type="EMBL" id="RZC82807.1"/>
    </source>
</evidence>
<protein>
    <submittedName>
        <fullName evidence="2">Uncharacterized protein</fullName>
    </submittedName>
</protein>
<dbReference type="Gramene" id="RZC82807">
    <property type="protein sequence ID" value="RZC82807"/>
    <property type="gene ID" value="C5167_045593"/>
</dbReference>
<name>A0A4Y7LCT4_PAPSO</name>
<keyword evidence="3" id="KW-1185">Reference proteome</keyword>
<feature type="compositionally biased region" description="Polar residues" evidence="1">
    <location>
        <begin position="1"/>
        <end position="33"/>
    </location>
</feature>
<dbReference type="STRING" id="3469.A0A4Y7LCT4"/>
<dbReference type="Proteomes" id="UP000316621">
    <property type="component" value="Chromosome 11"/>
</dbReference>